<keyword evidence="5" id="KW-1185">Reference proteome</keyword>
<dbReference type="EMBL" id="JAEKJA010000015">
    <property type="protein sequence ID" value="MBJ3777352.1"/>
    <property type="molecule type" value="Genomic_DNA"/>
</dbReference>
<dbReference type="InterPro" id="IPR001309">
    <property type="entry name" value="Pept_C14_p20"/>
</dbReference>
<evidence type="ECO:0000313" key="5">
    <source>
        <dbReference type="Proteomes" id="UP000609531"/>
    </source>
</evidence>
<comment type="similarity">
    <text evidence="1">Belongs to the peptidase C14A family.</text>
</comment>
<dbReference type="PROSITE" id="PS50208">
    <property type="entry name" value="CASPASE_P20"/>
    <property type="match status" value="1"/>
</dbReference>
<feature type="domain" description="Caspase family p20" evidence="3">
    <location>
        <begin position="40"/>
        <end position="166"/>
    </location>
</feature>
<dbReference type="GO" id="GO:0006508">
    <property type="term" value="P:proteolysis"/>
    <property type="evidence" value="ECO:0007669"/>
    <property type="project" value="InterPro"/>
</dbReference>
<dbReference type="SUPFAM" id="SSF81901">
    <property type="entry name" value="HCP-like"/>
    <property type="match status" value="2"/>
</dbReference>
<dbReference type="SMART" id="SM00671">
    <property type="entry name" value="SEL1"/>
    <property type="match status" value="6"/>
</dbReference>
<dbReference type="Gene3D" id="3.40.50.1460">
    <property type="match status" value="1"/>
</dbReference>
<evidence type="ECO:0000256" key="2">
    <source>
        <dbReference type="SAM" id="SignalP"/>
    </source>
</evidence>
<dbReference type="SUPFAM" id="SSF52129">
    <property type="entry name" value="Caspase-like"/>
    <property type="match status" value="1"/>
</dbReference>
<dbReference type="InterPro" id="IPR029030">
    <property type="entry name" value="Caspase-like_dom_sf"/>
</dbReference>
<dbReference type="GO" id="GO:0004197">
    <property type="term" value="F:cysteine-type endopeptidase activity"/>
    <property type="evidence" value="ECO:0007669"/>
    <property type="project" value="InterPro"/>
</dbReference>
<dbReference type="AlphaFoldDB" id="A0A934ISF2"/>
<sequence length="565" mass="61543">MLPINRWGLPVLFAALVVVASLAGAAAQVDVVPATAGRHALVIGNASYKNVADLRNAHNDAELIADTLRALDFDVRVAIDADYVTMNRTVLAYAQELTPGSVSIVYYAGHGVQVDGENYLVPVDAAPETPSDLPFVSLSANDLLRMFKDRETIANIFIFDACRNNPFEDGRYRSLAGGTSRGLAPIEVAFTGNLIAFSTAPGRVALDGDGSNSPYSRALADSLRKPGLGIESVFKLTRSEVIGATDFKQVPWENSSLTRDLFLLPEASTGKEITECDILAGHPSDPERIHPGIDYALMKPAPAIRACRADLAADPQNPRLMTNLARALDKAGEFAEALELNKAAADAGYLGAYHNLGNHYKKGNGVPRDPDEAYEYFLYAAERGHREDAYNVGVMAFQGTPKRPKDYDAALMWFNRAAEQDYPTAFDKLGLMYRGGLGVEKDLAKAAEYFARGAELGDPSALVNLATAYRKGEGVAQDNAEAFEYYRRAAQLRRRAAYTNLGDMYRRGTAPQPSTEEAAFWYGLAARAGHASSQELYEEMSSQLSDETVRSVERRIQEWLLGDFG</sequence>
<accession>A0A934ISF2</accession>
<proteinExistence type="inferred from homology"/>
<keyword evidence="2" id="KW-0732">Signal</keyword>
<dbReference type="PANTHER" id="PTHR22576:SF37">
    <property type="entry name" value="MUCOSA-ASSOCIATED LYMPHOID TISSUE LYMPHOMA TRANSLOCATION PROTEIN 1"/>
    <property type="match status" value="1"/>
</dbReference>
<dbReference type="InterPro" id="IPR011990">
    <property type="entry name" value="TPR-like_helical_dom_sf"/>
</dbReference>
<evidence type="ECO:0000259" key="3">
    <source>
        <dbReference type="PROSITE" id="PS50208"/>
    </source>
</evidence>
<dbReference type="SMART" id="SM00115">
    <property type="entry name" value="CASc"/>
    <property type="match status" value="1"/>
</dbReference>
<name>A0A934ISF2_9HYPH</name>
<dbReference type="InterPro" id="IPR052039">
    <property type="entry name" value="Caspase-related_regulators"/>
</dbReference>
<organism evidence="4 5">
    <name type="scientific">Acuticoccus mangrovi</name>
    <dbReference type="NCBI Taxonomy" id="2796142"/>
    <lineage>
        <taxon>Bacteria</taxon>
        <taxon>Pseudomonadati</taxon>
        <taxon>Pseudomonadota</taxon>
        <taxon>Alphaproteobacteria</taxon>
        <taxon>Hyphomicrobiales</taxon>
        <taxon>Amorphaceae</taxon>
        <taxon>Acuticoccus</taxon>
    </lineage>
</organism>
<dbReference type="Proteomes" id="UP000609531">
    <property type="component" value="Unassembled WGS sequence"/>
</dbReference>
<dbReference type="Gene3D" id="1.25.40.10">
    <property type="entry name" value="Tetratricopeptide repeat domain"/>
    <property type="match status" value="1"/>
</dbReference>
<evidence type="ECO:0000313" key="4">
    <source>
        <dbReference type="EMBL" id="MBJ3777352.1"/>
    </source>
</evidence>
<comment type="caution">
    <text evidence="4">The sequence shown here is derived from an EMBL/GenBank/DDBJ whole genome shotgun (WGS) entry which is preliminary data.</text>
</comment>
<reference evidence="4" key="1">
    <citation type="submission" date="2020-12" db="EMBL/GenBank/DDBJ databases">
        <title>Bacterial taxonomy.</title>
        <authorList>
            <person name="Pan X."/>
        </authorList>
    </citation>
    <scope>NUCLEOTIDE SEQUENCE</scope>
    <source>
        <strain evidence="4">B2012</strain>
    </source>
</reference>
<protein>
    <submittedName>
        <fullName evidence="4">Caspase family protein</fullName>
    </submittedName>
</protein>
<dbReference type="PANTHER" id="PTHR22576">
    <property type="entry name" value="MUCOSA ASSOCIATED LYMPHOID TISSUE LYMPHOMA TRANSLOCATION PROTEIN 1/PARACASPASE"/>
    <property type="match status" value="1"/>
</dbReference>
<feature type="signal peptide" evidence="2">
    <location>
        <begin position="1"/>
        <end position="25"/>
    </location>
</feature>
<feature type="chain" id="PRO_5036805084" evidence="2">
    <location>
        <begin position="26"/>
        <end position="565"/>
    </location>
</feature>
<dbReference type="RefSeq" id="WP_198883260.1">
    <property type="nucleotide sequence ID" value="NZ_JAEKJA010000015.1"/>
</dbReference>
<dbReference type="InterPro" id="IPR015917">
    <property type="entry name" value="Pept_C14A"/>
</dbReference>
<dbReference type="Pfam" id="PF08238">
    <property type="entry name" value="Sel1"/>
    <property type="match status" value="5"/>
</dbReference>
<gene>
    <name evidence="4" type="ORF">JCR33_16710</name>
</gene>
<dbReference type="InterPro" id="IPR006597">
    <property type="entry name" value="Sel1-like"/>
</dbReference>
<dbReference type="InterPro" id="IPR011600">
    <property type="entry name" value="Pept_C14_caspase"/>
</dbReference>
<dbReference type="Pfam" id="PF00656">
    <property type="entry name" value="Peptidase_C14"/>
    <property type="match status" value="1"/>
</dbReference>
<evidence type="ECO:0000256" key="1">
    <source>
        <dbReference type="ARBA" id="ARBA00010134"/>
    </source>
</evidence>